<reference evidence="3" key="1">
    <citation type="submission" date="2016-06" db="EMBL/GenBank/DDBJ databases">
        <authorList>
            <person name="Xu Y."/>
            <person name="Nagy A."/>
            <person name="Yan X."/>
            <person name="Kim S.W."/>
            <person name="Haley B."/>
            <person name="Liu N.T."/>
            <person name="Nou X."/>
        </authorList>
    </citation>
    <scope>NUCLEOTIDE SEQUENCE [LARGE SCALE GENOMIC DNA]</scope>
    <source>
        <strain evidence="3">ATCC 49129</strain>
    </source>
</reference>
<dbReference type="Proteomes" id="UP000078572">
    <property type="component" value="Chromosome 1"/>
</dbReference>
<organism evidence="2 3">
    <name type="scientific">Ralstonia insidiosa</name>
    <dbReference type="NCBI Taxonomy" id="190721"/>
    <lineage>
        <taxon>Bacteria</taxon>
        <taxon>Pseudomonadati</taxon>
        <taxon>Pseudomonadota</taxon>
        <taxon>Betaproteobacteria</taxon>
        <taxon>Burkholderiales</taxon>
        <taxon>Burkholderiaceae</taxon>
        <taxon>Ralstonia</taxon>
    </lineage>
</organism>
<protein>
    <submittedName>
        <fullName evidence="2">Uncharacterized protein</fullName>
    </submittedName>
</protein>
<dbReference type="EMBL" id="CP016022">
    <property type="protein sequence ID" value="ANJ72224.1"/>
    <property type="molecule type" value="Genomic_DNA"/>
</dbReference>
<dbReference type="GeneID" id="61525767"/>
<dbReference type="OrthoDB" id="9221719at2"/>
<dbReference type="RefSeq" id="WP_064802984.1">
    <property type="nucleotide sequence ID" value="NZ_CP016022.1"/>
</dbReference>
<accession>A0A191ZVU2</accession>
<sequence length="181" mass="20658">MKKIQDFISKDLKQLDETLKLHEANLIYLRHHQDGSVISGIAEGEQAFFLKTGNKVFLDAQLQEEHKQSQDEIRQIKEECNEALTQFIAHFNSELCGSGWSINRHFYKQNGFRRSLLELVIPDTKPYAKCLDKDGNTDLTTPSELIAIASILQQYQAEIFRAQLKVSLGRKPATTVRGPKI</sequence>
<gene>
    <name evidence="2" type="ORF">A9Y76_06995</name>
</gene>
<evidence type="ECO:0000313" key="2">
    <source>
        <dbReference type="EMBL" id="ANJ72224.1"/>
    </source>
</evidence>
<feature type="coiled-coil region" evidence="1">
    <location>
        <begin position="59"/>
        <end position="86"/>
    </location>
</feature>
<evidence type="ECO:0000313" key="3">
    <source>
        <dbReference type="Proteomes" id="UP000078572"/>
    </source>
</evidence>
<proteinExistence type="predicted"/>
<evidence type="ECO:0000256" key="1">
    <source>
        <dbReference type="SAM" id="Coils"/>
    </source>
</evidence>
<keyword evidence="1" id="KW-0175">Coiled coil</keyword>
<keyword evidence="3" id="KW-1185">Reference proteome</keyword>
<name>A0A191ZVU2_9RALS</name>
<dbReference type="AlphaFoldDB" id="A0A191ZVU2"/>